<dbReference type="AlphaFoldDB" id="A0A9P4S418"/>
<proteinExistence type="predicted"/>
<name>A0A9P4S418_9PEZI</name>
<protein>
    <submittedName>
        <fullName evidence="2">Uncharacterized protein</fullName>
    </submittedName>
</protein>
<sequence>MHLNLHHALALVILNGATAFGHATNYLTATYIAASVFPSGYSGGLVGHGTPNTSYHLPSPQGTYMNTTKHASATIASNTTQHAMASIVAGVTEDAVIPFTATPAGASHKTAAAQGQQTISSVAACGEVVTITIKPTITITFSGDANATSEDLSTLSRTVTVVFNPTGTGFTILPSAIPGAATSIFIPGLPQGSNFNTIASDSNNAMNAPHGIPPHINNATITNGTISNHTAVSGPLVEFLTSTTVVYGNNTPVTITAFHVAHPPASAVVNLSAIDLHPASGAGANGGAYIALVLAAVGWAFFNPVNEMKCCVMIQKRLISPSKMYQLYQA</sequence>
<organism evidence="2 3">
    <name type="scientific">Patellaria atrata CBS 101060</name>
    <dbReference type="NCBI Taxonomy" id="1346257"/>
    <lineage>
        <taxon>Eukaryota</taxon>
        <taxon>Fungi</taxon>
        <taxon>Dikarya</taxon>
        <taxon>Ascomycota</taxon>
        <taxon>Pezizomycotina</taxon>
        <taxon>Dothideomycetes</taxon>
        <taxon>Dothideomycetes incertae sedis</taxon>
        <taxon>Patellariales</taxon>
        <taxon>Patellariaceae</taxon>
        <taxon>Patellaria</taxon>
    </lineage>
</organism>
<comment type="caution">
    <text evidence="2">The sequence shown here is derived from an EMBL/GenBank/DDBJ whole genome shotgun (WGS) entry which is preliminary data.</text>
</comment>
<reference evidence="2" key="1">
    <citation type="journal article" date="2020" name="Stud. Mycol.">
        <title>101 Dothideomycetes genomes: a test case for predicting lifestyles and emergence of pathogens.</title>
        <authorList>
            <person name="Haridas S."/>
            <person name="Albert R."/>
            <person name="Binder M."/>
            <person name="Bloem J."/>
            <person name="Labutti K."/>
            <person name="Salamov A."/>
            <person name="Andreopoulos B."/>
            <person name="Baker S."/>
            <person name="Barry K."/>
            <person name="Bills G."/>
            <person name="Bluhm B."/>
            <person name="Cannon C."/>
            <person name="Castanera R."/>
            <person name="Culley D."/>
            <person name="Daum C."/>
            <person name="Ezra D."/>
            <person name="Gonzalez J."/>
            <person name="Henrissat B."/>
            <person name="Kuo A."/>
            <person name="Liang C."/>
            <person name="Lipzen A."/>
            <person name="Lutzoni F."/>
            <person name="Magnuson J."/>
            <person name="Mondo S."/>
            <person name="Nolan M."/>
            <person name="Ohm R."/>
            <person name="Pangilinan J."/>
            <person name="Park H.-J."/>
            <person name="Ramirez L."/>
            <person name="Alfaro M."/>
            <person name="Sun H."/>
            <person name="Tritt A."/>
            <person name="Yoshinaga Y."/>
            <person name="Zwiers L.-H."/>
            <person name="Turgeon B."/>
            <person name="Goodwin S."/>
            <person name="Spatafora J."/>
            <person name="Crous P."/>
            <person name="Grigoriev I."/>
        </authorList>
    </citation>
    <scope>NUCLEOTIDE SEQUENCE</scope>
    <source>
        <strain evidence="2">CBS 101060</strain>
    </source>
</reference>
<keyword evidence="1" id="KW-0732">Signal</keyword>
<accession>A0A9P4S418</accession>
<feature type="signal peptide" evidence="1">
    <location>
        <begin position="1"/>
        <end position="23"/>
    </location>
</feature>
<feature type="chain" id="PRO_5040310754" evidence="1">
    <location>
        <begin position="24"/>
        <end position="330"/>
    </location>
</feature>
<dbReference type="Proteomes" id="UP000799429">
    <property type="component" value="Unassembled WGS sequence"/>
</dbReference>
<dbReference type="EMBL" id="MU006115">
    <property type="protein sequence ID" value="KAF2834770.1"/>
    <property type="molecule type" value="Genomic_DNA"/>
</dbReference>
<gene>
    <name evidence="2" type="ORF">M501DRAFT_1035128</name>
</gene>
<evidence type="ECO:0000313" key="3">
    <source>
        <dbReference type="Proteomes" id="UP000799429"/>
    </source>
</evidence>
<evidence type="ECO:0000313" key="2">
    <source>
        <dbReference type="EMBL" id="KAF2834770.1"/>
    </source>
</evidence>
<keyword evidence="3" id="KW-1185">Reference proteome</keyword>
<evidence type="ECO:0000256" key="1">
    <source>
        <dbReference type="SAM" id="SignalP"/>
    </source>
</evidence>